<reference evidence="1 2" key="1">
    <citation type="submission" date="2020-08" db="EMBL/GenBank/DDBJ databases">
        <title>Genomic Encyclopedia of Type Strains, Phase IV (KMG-IV): sequencing the most valuable type-strain genomes for metagenomic binning, comparative biology and taxonomic classification.</title>
        <authorList>
            <person name="Goeker M."/>
        </authorList>
    </citation>
    <scope>NUCLEOTIDE SEQUENCE [LARGE SCALE GENOMIC DNA]</scope>
    <source>
        <strain evidence="1 2">DSM 44197</strain>
    </source>
</reference>
<sequence>MPGFLAQQAATVLCGHGGRAAPVTAYRRVTCGGQPLVMLSTPYTIAGCPFPTASGGPCASGTWTAGSTRVRVMGGQPLVLQGGSGVCAPTGVPLTVTCSQVRVRGL</sequence>
<dbReference type="AlphaFoldDB" id="A0A7W3LYB5"/>
<name>A0A7W3LYB5_ACTNM</name>
<dbReference type="EMBL" id="JACJIA010000016">
    <property type="protein sequence ID" value="MBA8956583.1"/>
    <property type="molecule type" value="Genomic_DNA"/>
</dbReference>
<keyword evidence="2" id="KW-1185">Reference proteome</keyword>
<dbReference type="Proteomes" id="UP000572680">
    <property type="component" value="Unassembled WGS sequence"/>
</dbReference>
<accession>A0A7W3LYB5</accession>
<proteinExistence type="predicted"/>
<evidence type="ECO:0008006" key="3">
    <source>
        <dbReference type="Google" id="ProtNLM"/>
    </source>
</evidence>
<gene>
    <name evidence="1" type="ORF">HNR61_008266</name>
</gene>
<dbReference type="RefSeq" id="WP_182848480.1">
    <property type="nucleotide sequence ID" value="NZ_JACJIA010000016.1"/>
</dbReference>
<protein>
    <recommendedName>
        <fullName evidence="3">DUF4280 domain-containing protein</fullName>
    </recommendedName>
</protein>
<comment type="caution">
    <text evidence="1">The sequence shown here is derived from an EMBL/GenBank/DDBJ whole genome shotgun (WGS) entry which is preliminary data.</text>
</comment>
<organism evidence="1 2">
    <name type="scientific">Actinomadura namibiensis</name>
    <dbReference type="NCBI Taxonomy" id="182080"/>
    <lineage>
        <taxon>Bacteria</taxon>
        <taxon>Bacillati</taxon>
        <taxon>Actinomycetota</taxon>
        <taxon>Actinomycetes</taxon>
        <taxon>Streptosporangiales</taxon>
        <taxon>Thermomonosporaceae</taxon>
        <taxon>Actinomadura</taxon>
    </lineage>
</organism>
<evidence type="ECO:0000313" key="2">
    <source>
        <dbReference type="Proteomes" id="UP000572680"/>
    </source>
</evidence>
<evidence type="ECO:0000313" key="1">
    <source>
        <dbReference type="EMBL" id="MBA8956583.1"/>
    </source>
</evidence>